<accession>A0A4Y2F8X2</accession>
<evidence type="ECO:0000313" key="2">
    <source>
        <dbReference type="Proteomes" id="UP000499080"/>
    </source>
</evidence>
<protein>
    <submittedName>
        <fullName evidence="1">Uncharacterized protein</fullName>
    </submittedName>
</protein>
<evidence type="ECO:0000313" key="1">
    <source>
        <dbReference type="EMBL" id="GBM37457.1"/>
    </source>
</evidence>
<comment type="caution">
    <text evidence="1">The sequence shown here is derived from an EMBL/GenBank/DDBJ whole genome shotgun (WGS) entry which is preliminary data.</text>
</comment>
<sequence>MGLQVELRSFGWWRFCCLWHLDKRIMSSRDLAQTNRLLVFGVDKCRPAPLCWLGLLCGGASPWTGQLRPGRGIGLLNINAINSRKQANQNILRGVGTLSPLTLTLLLRCVFSQNLL</sequence>
<dbReference type="Proteomes" id="UP000499080">
    <property type="component" value="Unassembled WGS sequence"/>
</dbReference>
<gene>
    <name evidence="1" type="ORF">AVEN_263135_1</name>
</gene>
<dbReference type="AlphaFoldDB" id="A0A4Y2F8X2"/>
<organism evidence="1 2">
    <name type="scientific">Araneus ventricosus</name>
    <name type="common">Orbweaver spider</name>
    <name type="synonym">Epeira ventricosa</name>
    <dbReference type="NCBI Taxonomy" id="182803"/>
    <lineage>
        <taxon>Eukaryota</taxon>
        <taxon>Metazoa</taxon>
        <taxon>Ecdysozoa</taxon>
        <taxon>Arthropoda</taxon>
        <taxon>Chelicerata</taxon>
        <taxon>Arachnida</taxon>
        <taxon>Araneae</taxon>
        <taxon>Araneomorphae</taxon>
        <taxon>Entelegynae</taxon>
        <taxon>Araneoidea</taxon>
        <taxon>Araneidae</taxon>
        <taxon>Araneus</taxon>
    </lineage>
</organism>
<proteinExistence type="predicted"/>
<name>A0A4Y2F8X2_ARAVE</name>
<keyword evidence="2" id="KW-1185">Reference proteome</keyword>
<reference evidence="1 2" key="1">
    <citation type="journal article" date="2019" name="Sci. Rep.">
        <title>Orb-weaving spider Araneus ventricosus genome elucidates the spidroin gene catalogue.</title>
        <authorList>
            <person name="Kono N."/>
            <person name="Nakamura H."/>
            <person name="Ohtoshi R."/>
            <person name="Moran D.A.P."/>
            <person name="Shinohara A."/>
            <person name="Yoshida Y."/>
            <person name="Fujiwara M."/>
            <person name="Mori M."/>
            <person name="Tomita M."/>
            <person name="Arakawa K."/>
        </authorList>
    </citation>
    <scope>NUCLEOTIDE SEQUENCE [LARGE SCALE GENOMIC DNA]</scope>
</reference>
<dbReference type="EMBL" id="BGPR01000841">
    <property type="protein sequence ID" value="GBM37457.1"/>
    <property type="molecule type" value="Genomic_DNA"/>
</dbReference>